<protein>
    <submittedName>
        <fullName evidence="1">Uncharacterized protein</fullName>
    </submittedName>
</protein>
<sequence length="62" mass="6809">MSDRSLSMSRITAEITVPVHCKRLAGNATSFKTYNSEGEVVDDEQRKCVFTQKSGVDVGDGR</sequence>
<accession>A0ABQ1ZVC4</accession>
<evidence type="ECO:0000313" key="2">
    <source>
        <dbReference type="Proteomes" id="UP000605427"/>
    </source>
</evidence>
<keyword evidence="2" id="KW-1185">Reference proteome</keyword>
<reference evidence="2" key="1">
    <citation type="journal article" date="2019" name="Int. J. Syst. Evol. Microbiol.">
        <title>The Global Catalogue of Microorganisms (GCM) 10K type strain sequencing project: providing services to taxonomists for standard genome sequencing and annotation.</title>
        <authorList>
            <consortium name="The Broad Institute Genomics Platform"/>
            <consortium name="The Broad Institute Genome Sequencing Center for Infectious Disease"/>
            <person name="Wu L."/>
            <person name="Ma J."/>
        </authorList>
    </citation>
    <scope>NUCLEOTIDE SEQUENCE [LARGE SCALE GENOMIC DNA]</scope>
    <source>
        <strain evidence="2">CCM 8702</strain>
    </source>
</reference>
<name>A0ABQ1ZVC4_9BACL</name>
<comment type="caution">
    <text evidence="1">The sequence shown here is derived from an EMBL/GenBank/DDBJ whole genome shotgun (WGS) entry which is preliminary data.</text>
</comment>
<dbReference type="EMBL" id="BMDD01000003">
    <property type="protein sequence ID" value="GGH80276.1"/>
    <property type="molecule type" value="Genomic_DNA"/>
</dbReference>
<gene>
    <name evidence="1" type="ORF">GCM10007362_28340</name>
</gene>
<evidence type="ECO:0000313" key="1">
    <source>
        <dbReference type="EMBL" id="GGH80276.1"/>
    </source>
</evidence>
<organism evidence="1 2">
    <name type="scientific">Saccharibacillus endophyticus</name>
    <dbReference type="NCBI Taxonomy" id="2060666"/>
    <lineage>
        <taxon>Bacteria</taxon>
        <taxon>Bacillati</taxon>
        <taxon>Bacillota</taxon>
        <taxon>Bacilli</taxon>
        <taxon>Bacillales</taxon>
        <taxon>Paenibacillaceae</taxon>
        <taxon>Saccharibacillus</taxon>
    </lineage>
</organism>
<dbReference type="Proteomes" id="UP000605427">
    <property type="component" value="Unassembled WGS sequence"/>
</dbReference>
<proteinExistence type="predicted"/>